<keyword evidence="3" id="KW-0677">Repeat</keyword>
<dbReference type="InterPro" id="IPR019734">
    <property type="entry name" value="TPR_rpt"/>
</dbReference>
<evidence type="ECO:0000256" key="3">
    <source>
        <dbReference type="ARBA" id="ARBA00022737"/>
    </source>
</evidence>
<evidence type="ECO:0000313" key="12">
    <source>
        <dbReference type="Proteomes" id="UP000729402"/>
    </source>
</evidence>
<evidence type="ECO:0000259" key="10">
    <source>
        <dbReference type="PROSITE" id="PS50059"/>
    </source>
</evidence>
<keyword evidence="7" id="KW-0697">Rotamase</keyword>
<comment type="catalytic activity">
    <reaction evidence="1 7">
        <text>[protein]-peptidylproline (omega=180) = [protein]-peptidylproline (omega=0)</text>
        <dbReference type="Rhea" id="RHEA:16237"/>
        <dbReference type="Rhea" id="RHEA-COMP:10747"/>
        <dbReference type="Rhea" id="RHEA-COMP:10748"/>
        <dbReference type="ChEBI" id="CHEBI:83833"/>
        <dbReference type="ChEBI" id="CHEBI:83834"/>
        <dbReference type="EC" id="5.2.1.8"/>
    </reaction>
</comment>
<keyword evidence="5" id="KW-0112">Calmodulin-binding</keyword>
<feature type="domain" description="PPIase FKBP-type" evidence="10">
    <location>
        <begin position="306"/>
        <end position="398"/>
    </location>
</feature>
<dbReference type="GO" id="GO:0005516">
    <property type="term" value="F:calmodulin binding"/>
    <property type="evidence" value="ECO:0007669"/>
    <property type="project" value="UniProtKB-KW"/>
</dbReference>
<sequence length="590" mass="65959">MADDAYDLPDAGAGVVEEDEDEVMRDLDDGGIDEEADYVPGTMKVGEEKEIGKRGLKKKLVRDGEGWDRPDTGDEVEVHYSGTLLDGTKFDSSRDRGTPFKFKLGQGEVIKGWDEGIKTMKKGEQAVFTIPPELAYGEEGSPPAIPPDATLQFDVELLSWASVKDICKDGGIFKKVLVEGQKWENPNDLDEVFVKYEARLEDGTVVSESDGVEFAVKDGYFCPALSKAVKTMKKGEKVLLTVKPQYGFGEQGRPASEADGAVPPNATLHIDLELVSWKTVTLIGDDKRILKKVLKEGEGYERPNDGAVVRVRLTGRLEDGTVFAKRGHDGDEPFEFRTDEEQAIEGLDKTVVTMKKGEVALVRIPSEHAFGSAETKQDLAVVPANSTVLYEVELVSFDKEKESWDLKSNAEKIEAAAKKKDEGNLWFKMGKYAKASKRYEKAAKYVEYDSSFSDDEKKQSKALKVSSKLNNAACKLKLKEYKEAQKLCTKVLELESTNVKALYRRAQAYIELADLELAELDVKKALEIDPDNRDVKMVYKTLKDKIKEYNRRDAKFYGNMFAKWRKLEHMENKKVPGKQEAHPMAIDNAA</sequence>
<proteinExistence type="predicted"/>
<gene>
    <name evidence="11" type="ORF">GUJ93_ZPchr0004g39060</name>
</gene>
<dbReference type="PROSITE" id="PS50059">
    <property type="entry name" value="FKBP_PPIASE"/>
    <property type="match status" value="3"/>
</dbReference>
<protein>
    <recommendedName>
        <fullName evidence="2 7">peptidylprolyl isomerase</fullName>
        <ecNumber evidence="2 7">5.2.1.8</ecNumber>
    </recommendedName>
</protein>
<dbReference type="Pfam" id="PF00254">
    <property type="entry name" value="FKBP_C"/>
    <property type="match status" value="3"/>
</dbReference>
<dbReference type="EMBL" id="JAAALK010000285">
    <property type="protein sequence ID" value="KAG8063916.1"/>
    <property type="molecule type" value="Genomic_DNA"/>
</dbReference>
<feature type="repeat" description="TPR" evidence="8">
    <location>
        <begin position="499"/>
        <end position="532"/>
    </location>
</feature>
<feature type="domain" description="PPIase FKBP-type" evidence="10">
    <location>
        <begin position="189"/>
        <end position="278"/>
    </location>
</feature>
<evidence type="ECO:0000256" key="9">
    <source>
        <dbReference type="SAM" id="MobiDB-lite"/>
    </source>
</evidence>
<dbReference type="FunFam" id="1.25.40.10:FF:000008">
    <property type="entry name" value="Peptidylprolyl isomerase"/>
    <property type="match status" value="1"/>
</dbReference>
<dbReference type="OrthoDB" id="1902587at2759"/>
<dbReference type="GO" id="GO:0070370">
    <property type="term" value="P:cellular heat acclimation"/>
    <property type="evidence" value="ECO:0007669"/>
    <property type="project" value="UniProtKB-ARBA"/>
</dbReference>
<dbReference type="PANTHER" id="PTHR46512">
    <property type="entry name" value="PEPTIDYLPROLYL ISOMERASE"/>
    <property type="match status" value="1"/>
</dbReference>
<dbReference type="Proteomes" id="UP000729402">
    <property type="component" value="Unassembled WGS sequence"/>
</dbReference>
<dbReference type="Pfam" id="PF14559">
    <property type="entry name" value="TPR_19"/>
    <property type="match status" value="1"/>
</dbReference>
<dbReference type="PANTHER" id="PTHR46512:SF9">
    <property type="entry name" value="PEPTIDYLPROLYL ISOMERASE"/>
    <property type="match status" value="1"/>
</dbReference>
<feature type="domain" description="PPIase FKBP-type" evidence="10">
    <location>
        <begin position="73"/>
        <end position="161"/>
    </location>
</feature>
<dbReference type="GO" id="GO:0003755">
    <property type="term" value="F:peptidyl-prolyl cis-trans isomerase activity"/>
    <property type="evidence" value="ECO:0007669"/>
    <property type="project" value="UniProtKB-KW"/>
</dbReference>
<dbReference type="FunFam" id="3.10.50.40:FF:000017">
    <property type="entry name" value="Peptidylprolyl isomerase"/>
    <property type="match status" value="1"/>
</dbReference>
<accession>A0A8J5VLV3</accession>
<keyword evidence="4 8" id="KW-0802">TPR repeat</keyword>
<dbReference type="SMART" id="SM00028">
    <property type="entry name" value="TPR"/>
    <property type="match status" value="3"/>
</dbReference>
<evidence type="ECO:0000256" key="7">
    <source>
        <dbReference type="PROSITE-ProRule" id="PRU00277"/>
    </source>
</evidence>
<reference evidence="11" key="2">
    <citation type="submission" date="2021-02" db="EMBL/GenBank/DDBJ databases">
        <authorList>
            <person name="Kimball J.A."/>
            <person name="Haas M.W."/>
            <person name="Macchietto M."/>
            <person name="Kono T."/>
            <person name="Duquette J."/>
            <person name="Shao M."/>
        </authorList>
    </citation>
    <scope>NUCLEOTIDE SEQUENCE</scope>
    <source>
        <tissue evidence="11">Fresh leaf tissue</tissue>
    </source>
</reference>
<dbReference type="AlphaFoldDB" id="A0A8J5VLV3"/>
<evidence type="ECO:0000256" key="6">
    <source>
        <dbReference type="ARBA" id="ARBA00023235"/>
    </source>
</evidence>
<evidence type="ECO:0000256" key="8">
    <source>
        <dbReference type="PROSITE-ProRule" id="PRU00339"/>
    </source>
</evidence>
<dbReference type="EC" id="5.2.1.8" evidence="2 7"/>
<name>A0A8J5VLV3_ZIZPA</name>
<keyword evidence="6 7" id="KW-0413">Isomerase</keyword>
<dbReference type="InterPro" id="IPR001179">
    <property type="entry name" value="PPIase_FKBP_dom"/>
</dbReference>
<keyword evidence="12" id="KW-1185">Reference proteome</keyword>
<dbReference type="PROSITE" id="PS50005">
    <property type="entry name" value="TPR"/>
    <property type="match status" value="1"/>
</dbReference>
<comment type="caution">
    <text evidence="11">The sequence shown here is derived from an EMBL/GenBank/DDBJ whole genome shotgun (WGS) entry which is preliminary data.</text>
</comment>
<evidence type="ECO:0000313" key="11">
    <source>
        <dbReference type="EMBL" id="KAG8063916.1"/>
    </source>
</evidence>
<reference evidence="11" key="1">
    <citation type="journal article" date="2021" name="bioRxiv">
        <title>Whole Genome Assembly and Annotation of Northern Wild Rice, Zizania palustris L., Supports a Whole Genome Duplication in the Zizania Genus.</title>
        <authorList>
            <person name="Haas M."/>
            <person name="Kono T."/>
            <person name="Macchietto M."/>
            <person name="Millas R."/>
            <person name="McGilp L."/>
            <person name="Shao M."/>
            <person name="Duquette J."/>
            <person name="Hirsch C.N."/>
            <person name="Kimball J."/>
        </authorList>
    </citation>
    <scope>NUCLEOTIDE SEQUENCE</scope>
    <source>
        <tissue evidence="11">Fresh leaf tissue</tissue>
    </source>
</reference>
<organism evidence="11 12">
    <name type="scientific">Zizania palustris</name>
    <name type="common">Northern wild rice</name>
    <dbReference type="NCBI Taxonomy" id="103762"/>
    <lineage>
        <taxon>Eukaryota</taxon>
        <taxon>Viridiplantae</taxon>
        <taxon>Streptophyta</taxon>
        <taxon>Embryophyta</taxon>
        <taxon>Tracheophyta</taxon>
        <taxon>Spermatophyta</taxon>
        <taxon>Magnoliopsida</taxon>
        <taxon>Liliopsida</taxon>
        <taxon>Poales</taxon>
        <taxon>Poaceae</taxon>
        <taxon>BOP clade</taxon>
        <taxon>Oryzoideae</taxon>
        <taxon>Oryzeae</taxon>
        <taxon>Zizaniinae</taxon>
        <taxon>Zizania</taxon>
    </lineage>
</organism>
<feature type="region of interest" description="Disordered" evidence="9">
    <location>
        <begin position="1"/>
        <end position="22"/>
    </location>
</feature>
<dbReference type="InterPro" id="IPR050754">
    <property type="entry name" value="FKBP4/5/8-like"/>
</dbReference>
<dbReference type="FunFam" id="3.10.50.40:FF:000012">
    <property type="entry name" value="Peptidylprolyl isomerase"/>
    <property type="match status" value="1"/>
</dbReference>
<dbReference type="FunFam" id="3.10.50.40:FF:000022">
    <property type="entry name" value="Peptidylprolyl isomerase"/>
    <property type="match status" value="1"/>
</dbReference>
<evidence type="ECO:0000256" key="5">
    <source>
        <dbReference type="ARBA" id="ARBA00022860"/>
    </source>
</evidence>
<evidence type="ECO:0000256" key="1">
    <source>
        <dbReference type="ARBA" id="ARBA00000971"/>
    </source>
</evidence>
<evidence type="ECO:0000256" key="4">
    <source>
        <dbReference type="ARBA" id="ARBA00022803"/>
    </source>
</evidence>
<evidence type="ECO:0000256" key="2">
    <source>
        <dbReference type="ARBA" id="ARBA00013194"/>
    </source>
</evidence>